<evidence type="ECO:0000259" key="11">
    <source>
        <dbReference type="Pfam" id="PF20259"/>
    </source>
</evidence>
<dbReference type="NCBIfam" id="NF001138">
    <property type="entry name" value="PRK00143.1"/>
    <property type="match status" value="1"/>
</dbReference>
<dbReference type="CDD" id="cd01998">
    <property type="entry name" value="MnmA_TRMU-like"/>
    <property type="match status" value="1"/>
</dbReference>
<evidence type="ECO:0000313" key="13">
    <source>
        <dbReference type="Proteomes" id="UP000824238"/>
    </source>
</evidence>
<evidence type="ECO:0000256" key="7">
    <source>
        <dbReference type="ARBA" id="ARBA00022884"/>
    </source>
</evidence>
<comment type="caution">
    <text evidence="12">The sequence shown here is derived from an EMBL/GenBank/DDBJ whole genome shotgun (WGS) entry which is preliminary data.</text>
</comment>
<dbReference type="EMBL" id="DVHH01000089">
    <property type="protein sequence ID" value="HIR54667.1"/>
    <property type="molecule type" value="Genomic_DNA"/>
</dbReference>
<protein>
    <recommendedName>
        <fullName evidence="1">tRNA-uridine 2-sulfurtransferase</fullName>
        <ecNumber evidence="1">2.8.1.13</ecNumber>
    </recommendedName>
</protein>
<keyword evidence="6" id="KW-0067">ATP-binding</keyword>
<dbReference type="GO" id="GO:0005524">
    <property type="term" value="F:ATP binding"/>
    <property type="evidence" value="ECO:0007669"/>
    <property type="project" value="UniProtKB-KW"/>
</dbReference>
<dbReference type="GO" id="GO:0000049">
    <property type="term" value="F:tRNA binding"/>
    <property type="evidence" value="ECO:0007669"/>
    <property type="project" value="UniProtKB-KW"/>
</dbReference>
<dbReference type="Gene3D" id="2.30.30.280">
    <property type="entry name" value="Adenine nucleotide alpha hydrolases-like domains"/>
    <property type="match status" value="1"/>
</dbReference>
<comment type="catalytic activity">
    <reaction evidence="9">
        <text>S-sulfanyl-L-cysteinyl-[protein] + uridine(34) in tRNA + AH2 + ATP = 2-thiouridine(34) in tRNA + L-cysteinyl-[protein] + A + AMP + diphosphate + H(+)</text>
        <dbReference type="Rhea" id="RHEA:47032"/>
        <dbReference type="Rhea" id="RHEA-COMP:10131"/>
        <dbReference type="Rhea" id="RHEA-COMP:11726"/>
        <dbReference type="Rhea" id="RHEA-COMP:11727"/>
        <dbReference type="Rhea" id="RHEA-COMP:11728"/>
        <dbReference type="ChEBI" id="CHEBI:13193"/>
        <dbReference type="ChEBI" id="CHEBI:15378"/>
        <dbReference type="ChEBI" id="CHEBI:17499"/>
        <dbReference type="ChEBI" id="CHEBI:29950"/>
        <dbReference type="ChEBI" id="CHEBI:30616"/>
        <dbReference type="ChEBI" id="CHEBI:33019"/>
        <dbReference type="ChEBI" id="CHEBI:61963"/>
        <dbReference type="ChEBI" id="CHEBI:65315"/>
        <dbReference type="ChEBI" id="CHEBI:87170"/>
        <dbReference type="ChEBI" id="CHEBI:456215"/>
        <dbReference type="EC" id="2.8.1.13"/>
    </reaction>
</comment>
<sequence>MKGTVVLGFSGGVDSACAAALLRREGWDVRALYLENGSGEAESARACAKAMGLPFEALDARAELEEHVCRPFAEAYRRGETPSPCVLCNPSVKLRLLCERADALGAGYIATGHYARAEGGALYMGRPENDQSYMLCRILPDQLRRLLLPLGGMAKTETRELAASLGLPAAQKPDSMELCFVPDGDYAAWLEQRGDAPGPGDIIYNGAAVARHGGIHRFTLGQRRGLGYAAGKRVYVSEIRPGSGEVVLADGDGLFSDEVAVRDMRWLVPEPEAPFDCQVRVRHSRTLAPARAYPEAGGRLRLVPESPLRAPTPGQAAALYLDGRVLGGGFVSGARPHDTKDTK</sequence>
<gene>
    <name evidence="12" type="primary">mnmA</name>
    <name evidence="12" type="ORF">IAD36_03565</name>
</gene>
<dbReference type="Pfam" id="PF20259">
    <property type="entry name" value="tRNA_Me_trans_M"/>
    <property type="match status" value="1"/>
</dbReference>
<evidence type="ECO:0000256" key="6">
    <source>
        <dbReference type="ARBA" id="ARBA00022840"/>
    </source>
</evidence>
<feature type="domain" description="tRNA-specific 2-thiouridylase MnmA-like central" evidence="11">
    <location>
        <begin position="199"/>
        <end position="249"/>
    </location>
</feature>
<dbReference type="Pfam" id="PF20258">
    <property type="entry name" value="tRNA_Me_trans_C"/>
    <property type="match status" value="1"/>
</dbReference>
<dbReference type="GO" id="GO:0103016">
    <property type="term" value="F:tRNA-uridine 2-sulfurtransferase activity"/>
    <property type="evidence" value="ECO:0007669"/>
    <property type="project" value="UniProtKB-EC"/>
</dbReference>
<dbReference type="Pfam" id="PF03054">
    <property type="entry name" value="tRNA_Me_trans"/>
    <property type="match status" value="1"/>
</dbReference>
<dbReference type="Proteomes" id="UP000824238">
    <property type="component" value="Unassembled WGS sequence"/>
</dbReference>
<feature type="domain" description="tRNA-specific 2-thiouridylase MnmA-like C-terminal" evidence="10">
    <location>
        <begin position="257"/>
        <end position="331"/>
    </location>
</feature>
<dbReference type="PANTHER" id="PTHR11933:SF5">
    <property type="entry name" value="MITOCHONDRIAL TRNA-SPECIFIC 2-THIOURIDYLASE 1"/>
    <property type="match status" value="1"/>
</dbReference>
<keyword evidence="7" id="KW-0694">RNA-binding</keyword>
<proteinExistence type="predicted"/>
<keyword evidence="8" id="KW-1015">Disulfide bond</keyword>
<keyword evidence="4" id="KW-0819">tRNA processing</keyword>
<evidence type="ECO:0000313" key="12">
    <source>
        <dbReference type="EMBL" id="HIR54667.1"/>
    </source>
</evidence>
<reference evidence="12" key="2">
    <citation type="journal article" date="2021" name="PeerJ">
        <title>Extensive microbial diversity within the chicken gut microbiome revealed by metagenomics and culture.</title>
        <authorList>
            <person name="Gilroy R."/>
            <person name="Ravi A."/>
            <person name="Getino M."/>
            <person name="Pursley I."/>
            <person name="Horton D.L."/>
            <person name="Alikhan N.F."/>
            <person name="Baker D."/>
            <person name="Gharbi K."/>
            <person name="Hall N."/>
            <person name="Watson M."/>
            <person name="Adriaenssens E.M."/>
            <person name="Foster-Nyarko E."/>
            <person name="Jarju S."/>
            <person name="Secka A."/>
            <person name="Antonio M."/>
            <person name="Oren A."/>
            <person name="Chaudhuri R.R."/>
            <person name="La Ragione R."/>
            <person name="Hildebrand F."/>
            <person name="Pallen M.J."/>
        </authorList>
    </citation>
    <scope>NUCLEOTIDE SEQUENCE</scope>
    <source>
        <strain evidence="12">ChiGjej3B3-7149</strain>
    </source>
</reference>
<dbReference type="Gene3D" id="2.40.30.10">
    <property type="entry name" value="Translation factors"/>
    <property type="match status" value="1"/>
</dbReference>
<dbReference type="InterPro" id="IPR046885">
    <property type="entry name" value="MnmA-like_C"/>
</dbReference>
<evidence type="ECO:0000256" key="5">
    <source>
        <dbReference type="ARBA" id="ARBA00022741"/>
    </source>
</evidence>
<evidence type="ECO:0000256" key="3">
    <source>
        <dbReference type="ARBA" id="ARBA00022679"/>
    </source>
</evidence>
<dbReference type="InterPro" id="IPR023382">
    <property type="entry name" value="MnmA-like_central_sf"/>
</dbReference>
<dbReference type="InterPro" id="IPR046884">
    <property type="entry name" value="MnmA-like_central"/>
</dbReference>
<keyword evidence="2" id="KW-0820">tRNA-binding</keyword>
<organism evidence="12 13">
    <name type="scientific">Candidatus Scatomorpha intestinigallinarum</name>
    <dbReference type="NCBI Taxonomy" id="2840923"/>
    <lineage>
        <taxon>Bacteria</taxon>
        <taxon>Bacillati</taxon>
        <taxon>Bacillota</taxon>
        <taxon>Clostridia</taxon>
        <taxon>Eubacteriales</taxon>
        <taxon>Candidatus Scatomorpha</taxon>
    </lineage>
</organism>
<dbReference type="Gene3D" id="3.40.50.620">
    <property type="entry name" value="HUPs"/>
    <property type="match status" value="1"/>
</dbReference>
<reference evidence="12" key="1">
    <citation type="submission" date="2020-10" db="EMBL/GenBank/DDBJ databases">
        <authorList>
            <person name="Gilroy R."/>
        </authorList>
    </citation>
    <scope>NUCLEOTIDE SEQUENCE</scope>
    <source>
        <strain evidence="12">ChiGjej3B3-7149</strain>
    </source>
</reference>
<dbReference type="GO" id="GO:0002143">
    <property type="term" value="P:tRNA wobble position uridine thiolation"/>
    <property type="evidence" value="ECO:0007669"/>
    <property type="project" value="TreeGrafter"/>
</dbReference>
<dbReference type="SUPFAM" id="SSF52402">
    <property type="entry name" value="Adenine nucleotide alpha hydrolases-like"/>
    <property type="match status" value="1"/>
</dbReference>
<keyword evidence="5" id="KW-0547">Nucleotide-binding</keyword>
<dbReference type="InterPro" id="IPR014729">
    <property type="entry name" value="Rossmann-like_a/b/a_fold"/>
</dbReference>
<evidence type="ECO:0000256" key="2">
    <source>
        <dbReference type="ARBA" id="ARBA00022555"/>
    </source>
</evidence>
<dbReference type="AlphaFoldDB" id="A0A9D1IYT4"/>
<keyword evidence="3 12" id="KW-0808">Transferase</keyword>
<evidence type="ECO:0000256" key="1">
    <source>
        <dbReference type="ARBA" id="ARBA00011949"/>
    </source>
</evidence>
<dbReference type="EC" id="2.8.1.13" evidence="1"/>
<evidence type="ECO:0000259" key="10">
    <source>
        <dbReference type="Pfam" id="PF20258"/>
    </source>
</evidence>
<evidence type="ECO:0000256" key="8">
    <source>
        <dbReference type="ARBA" id="ARBA00023157"/>
    </source>
</evidence>
<evidence type="ECO:0000256" key="4">
    <source>
        <dbReference type="ARBA" id="ARBA00022694"/>
    </source>
</evidence>
<dbReference type="PANTHER" id="PTHR11933">
    <property type="entry name" value="TRNA 5-METHYLAMINOMETHYL-2-THIOURIDYLATE -METHYLTRANSFERASE"/>
    <property type="match status" value="1"/>
</dbReference>
<accession>A0A9D1IYT4</accession>
<name>A0A9D1IYT4_9FIRM</name>
<dbReference type="InterPro" id="IPR004506">
    <property type="entry name" value="MnmA-like"/>
</dbReference>
<evidence type="ECO:0000256" key="9">
    <source>
        <dbReference type="ARBA" id="ARBA00051542"/>
    </source>
</evidence>